<evidence type="ECO:0000313" key="2">
    <source>
        <dbReference type="Proteomes" id="UP000831068"/>
    </source>
</evidence>
<keyword evidence="2" id="KW-1185">Reference proteome</keyword>
<accession>A0ABY4BG43</accession>
<name>A0ABY4BG43_9FLAO</name>
<proteinExistence type="predicted"/>
<gene>
    <name evidence="1" type="ORF">MTP08_07710</name>
</gene>
<dbReference type="EMBL" id="CP094529">
    <property type="protein sequence ID" value="UOE36956.1"/>
    <property type="molecule type" value="Genomic_DNA"/>
</dbReference>
<dbReference type="Proteomes" id="UP000831068">
    <property type="component" value="Chromosome"/>
</dbReference>
<evidence type="ECO:0000313" key="1">
    <source>
        <dbReference type="EMBL" id="UOE36956.1"/>
    </source>
</evidence>
<reference evidence="1 2" key="1">
    <citation type="submission" date="2022-03" db="EMBL/GenBank/DDBJ databases">
        <title>Chryseobacterium sp. isolated from the Andong Sikhe.</title>
        <authorList>
            <person name="Won M."/>
            <person name="Kim S.-J."/>
            <person name="Kwon S.-W."/>
        </authorList>
    </citation>
    <scope>NUCLEOTIDE SEQUENCE [LARGE SCALE GENOMIC DNA]</scope>
    <source>
        <strain evidence="1 2">ADR-1</strain>
    </source>
</reference>
<dbReference type="RefSeq" id="WP_243575470.1">
    <property type="nucleotide sequence ID" value="NZ_CP094529.1"/>
</dbReference>
<organism evidence="1 2">
    <name type="scientific">Chryseobacterium oryzae</name>
    <dbReference type="NCBI Taxonomy" id="2929799"/>
    <lineage>
        <taxon>Bacteria</taxon>
        <taxon>Pseudomonadati</taxon>
        <taxon>Bacteroidota</taxon>
        <taxon>Flavobacteriia</taxon>
        <taxon>Flavobacteriales</taxon>
        <taxon>Weeksellaceae</taxon>
        <taxon>Chryseobacterium group</taxon>
        <taxon>Chryseobacterium</taxon>
    </lineage>
</organism>
<protein>
    <submittedName>
        <fullName evidence="1">Uncharacterized protein</fullName>
    </submittedName>
</protein>
<sequence length="71" mass="8274">MNISFYDFKNLPNQTQWNIAINEGKVMNERVLDSLKYVLYGLSHFTVEIIFNTSNDKVEGLNVFPNQAVYQ</sequence>